<dbReference type="NCBIfam" id="NF041886">
    <property type="entry name" value="Rmf_CrpP_fam"/>
    <property type="match status" value="1"/>
</dbReference>
<evidence type="ECO:0000313" key="2">
    <source>
        <dbReference type="Proteomes" id="UP000316123"/>
    </source>
</evidence>
<dbReference type="RefSeq" id="WP_074843824.1">
    <property type="nucleotide sequence ID" value="NZ_FNSU01000001.1"/>
</dbReference>
<organism evidence="1 2">
    <name type="scientific">Pseudomonas marginalis</name>
    <name type="common">Pseudomonas panacis</name>
    <dbReference type="NCBI Taxonomy" id="298"/>
    <lineage>
        <taxon>Bacteria</taxon>
        <taxon>Pseudomonadati</taxon>
        <taxon>Pseudomonadota</taxon>
        <taxon>Gammaproteobacteria</taxon>
        <taxon>Pseudomonadales</taxon>
        <taxon>Pseudomonadaceae</taxon>
        <taxon>Pseudomonas</taxon>
    </lineage>
</organism>
<proteinExistence type="predicted"/>
<dbReference type="EMBL" id="VFEQ01000034">
    <property type="protein sequence ID" value="TWR50826.1"/>
    <property type="molecule type" value="Genomic_DNA"/>
</dbReference>
<reference evidence="1 2" key="1">
    <citation type="submission" date="2019-06" db="EMBL/GenBank/DDBJ databases">
        <title>Pseudomonas bimorpha sp. nov. isolated from bovine raw milk and skim milk concentrate.</title>
        <authorList>
            <person name="Hofmann K."/>
            <person name="Huptas C."/>
            <person name="Doll E."/>
            <person name="Scherer S."/>
            <person name="Wenning M."/>
        </authorList>
    </citation>
    <scope>NUCLEOTIDE SEQUENCE [LARGE SCALE GENOMIC DNA]</scope>
    <source>
        <strain evidence="1 2">DSM 13124</strain>
    </source>
</reference>
<comment type="caution">
    <text evidence="1">The sequence shown here is derived from an EMBL/GenBank/DDBJ whole genome shotgun (WGS) entry which is preliminary data.</text>
</comment>
<name>A0A9X9FUP0_PSEMA</name>
<dbReference type="NCBIfam" id="NF033696">
    <property type="entry name" value="CrpP_fam"/>
    <property type="match status" value="1"/>
</dbReference>
<sequence>MASTHPELKPTDRRQFNNPHAAVQIAGAEAARKGLRVYDCPYHHPAMRASWLKGFAQEQQLSLDL</sequence>
<dbReference type="AlphaFoldDB" id="A0A9X9FUP0"/>
<gene>
    <name evidence="1" type="ORF">FIV41_30400</name>
</gene>
<dbReference type="OrthoDB" id="7004398at2"/>
<protein>
    <submittedName>
        <fullName evidence="1">CrpP family protein</fullName>
    </submittedName>
</protein>
<accession>A0A9X9FUP0</accession>
<dbReference type="Proteomes" id="UP000316123">
    <property type="component" value="Unassembled WGS sequence"/>
</dbReference>
<evidence type="ECO:0000313" key="1">
    <source>
        <dbReference type="EMBL" id="TWR50826.1"/>
    </source>
</evidence>